<comment type="caution">
    <text evidence="1">The sequence shown here is derived from an EMBL/GenBank/DDBJ whole genome shotgun (WGS) entry which is preliminary data.</text>
</comment>
<protein>
    <submittedName>
        <fullName evidence="1">Uncharacterized protein</fullName>
    </submittedName>
</protein>
<proteinExistence type="predicted"/>
<evidence type="ECO:0000313" key="1">
    <source>
        <dbReference type="EMBL" id="MEQ2275712.1"/>
    </source>
</evidence>
<organism evidence="1 2">
    <name type="scientific">Xenotaenia resolanae</name>
    <dbReference type="NCBI Taxonomy" id="208358"/>
    <lineage>
        <taxon>Eukaryota</taxon>
        <taxon>Metazoa</taxon>
        <taxon>Chordata</taxon>
        <taxon>Craniata</taxon>
        <taxon>Vertebrata</taxon>
        <taxon>Euteleostomi</taxon>
        <taxon>Actinopterygii</taxon>
        <taxon>Neopterygii</taxon>
        <taxon>Teleostei</taxon>
        <taxon>Neoteleostei</taxon>
        <taxon>Acanthomorphata</taxon>
        <taxon>Ovalentaria</taxon>
        <taxon>Atherinomorphae</taxon>
        <taxon>Cyprinodontiformes</taxon>
        <taxon>Goodeidae</taxon>
        <taxon>Xenotaenia</taxon>
    </lineage>
</organism>
<accession>A0ABV0X330</accession>
<name>A0ABV0X330_9TELE</name>
<evidence type="ECO:0000313" key="2">
    <source>
        <dbReference type="Proteomes" id="UP001444071"/>
    </source>
</evidence>
<reference evidence="1 2" key="1">
    <citation type="submission" date="2021-06" db="EMBL/GenBank/DDBJ databases">
        <authorList>
            <person name="Palmer J.M."/>
        </authorList>
    </citation>
    <scope>NUCLEOTIDE SEQUENCE [LARGE SCALE GENOMIC DNA]</scope>
    <source>
        <strain evidence="1 2">XR_2019</strain>
        <tissue evidence="1">Muscle</tissue>
    </source>
</reference>
<dbReference type="EMBL" id="JAHRIM010082519">
    <property type="protein sequence ID" value="MEQ2275712.1"/>
    <property type="molecule type" value="Genomic_DNA"/>
</dbReference>
<dbReference type="Proteomes" id="UP001444071">
    <property type="component" value="Unassembled WGS sequence"/>
</dbReference>
<sequence length="109" mass="11948">MISFLTCTSSYTAPQLQSIFFFSFFCLHVDAQVQPSELGTRQDPLSDGLLLSQGKAYLAGSSPVSRSTDSRDLFLHKVQNITRTGSVPVILGPVASQLIRNFRLISVKP</sequence>
<gene>
    <name evidence="1" type="ORF">XENORESO_007542</name>
</gene>
<keyword evidence="2" id="KW-1185">Reference proteome</keyword>